<evidence type="ECO:0000256" key="1">
    <source>
        <dbReference type="ARBA" id="ARBA00022527"/>
    </source>
</evidence>
<dbReference type="GO" id="GO:0004674">
    <property type="term" value="F:protein serine/threonine kinase activity"/>
    <property type="evidence" value="ECO:0007669"/>
    <property type="project" value="UniProtKB-KW"/>
</dbReference>
<evidence type="ECO:0000313" key="7">
    <source>
        <dbReference type="EMBL" id="KAL3677075.1"/>
    </source>
</evidence>
<accession>A0ABD3GG73</accession>
<keyword evidence="8" id="KW-1185">Reference proteome</keyword>
<dbReference type="InterPro" id="IPR050205">
    <property type="entry name" value="CDPK_Ser/Thr_kinases"/>
</dbReference>
<evidence type="ECO:0000256" key="2">
    <source>
        <dbReference type="ARBA" id="ARBA00022679"/>
    </source>
</evidence>
<evidence type="ECO:0000256" key="3">
    <source>
        <dbReference type="ARBA" id="ARBA00022741"/>
    </source>
</evidence>
<feature type="domain" description="Protein kinase" evidence="6">
    <location>
        <begin position="1"/>
        <end position="110"/>
    </location>
</feature>
<dbReference type="PROSITE" id="PS50011">
    <property type="entry name" value="PROTEIN_KINASE_DOM"/>
    <property type="match status" value="1"/>
</dbReference>
<evidence type="ECO:0000256" key="5">
    <source>
        <dbReference type="ARBA" id="ARBA00022840"/>
    </source>
</evidence>
<dbReference type="PANTHER" id="PTHR24349">
    <property type="entry name" value="SERINE/THREONINE-PROTEIN KINASE"/>
    <property type="match status" value="1"/>
</dbReference>
<dbReference type="AlphaFoldDB" id="A0ABD3GG73"/>
<sequence>MADCGCASLKLTDSVGTPGYIAPELHSCSYGREMDVWSIGVICFQLVTGNFPFTEDGGHEAELSFSETPFVSTEAKTFIRQLLKEDPRSRMSAAQALGTIAECDQNSTRFKSR</sequence>
<dbReference type="InterPro" id="IPR000719">
    <property type="entry name" value="Prot_kinase_dom"/>
</dbReference>
<gene>
    <name evidence="7" type="ORF">R1sor_027023</name>
</gene>
<proteinExistence type="predicted"/>
<protein>
    <recommendedName>
        <fullName evidence="6">Protein kinase domain-containing protein</fullName>
    </recommendedName>
</protein>
<dbReference type="Pfam" id="PF00069">
    <property type="entry name" value="Pkinase"/>
    <property type="match status" value="1"/>
</dbReference>
<dbReference type="Gene3D" id="1.10.510.10">
    <property type="entry name" value="Transferase(Phosphotransferase) domain 1"/>
    <property type="match status" value="1"/>
</dbReference>
<keyword evidence="3" id="KW-0547">Nucleotide-binding</keyword>
<evidence type="ECO:0000259" key="6">
    <source>
        <dbReference type="PROSITE" id="PS50011"/>
    </source>
</evidence>
<comment type="caution">
    <text evidence="7">The sequence shown here is derived from an EMBL/GenBank/DDBJ whole genome shotgun (WGS) entry which is preliminary data.</text>
</comment>
<reference evidence="7 8" key="1">
    <citation type="submission" date="2024-09" db="EMBL/GenBank/DDBJ databases">
        <title>Chromosome-scale assembly of Riccia sorocarpa.</title>
        <authorList>
            <person name="Paukszto L."/>
        </authorList>
    </citation>
    <scope>NUCLEOTIDE SEQUENCE [LARGE SCALE GENOMIC DNA]</scope>
    <source>
        <strain evidence="7">LP-2024</strain>
        <tissue evidence="7">Aerial parts of the thallus</tissue>
    </source>
</reference>
<dbReference type="GO" id="GO:0005524">
    <property type="term" value="F:ATP binding"/>
    <property type="evidence" value="ECO:0007669"/>
    <property type="project" value="UniProtKB-KW"/>
</dbReference>
<dbReference type="EMBL" id="JBJQOH010000008">
    <property type="protein sequence ID" value="KAL3677075.1"/>
    <property type="molecule type" value="Genomic_DNA"/>
</dbReference>
<keyword evidence="5" id="KW-0067">ATP-binding</keyword>
<dbReference type="InterPro" id="IPR011009">
    <property type="entry name" value="Kinase-like_dom_sf"/>
</dbReference>
<keyword evidence="4" id="KW-0418">Kinase</keyword>
<dbReference type="Proteomes" id="UP001633002">
    <property type="component" value="Unassembled WGS sequence"/>
</dbReference>
<evidence type="ECO:0000256" key="4">
    <source>
        <dbReference type="ARBA" id="ARBA00022777"/>
    </source>
</evidence>
<dbReference type="SUPFAM" id="SSF56112">
    <property type="entry name" value="Protein kinase-like (PK-like)"/>
    <property type="match status" value="1"/>
</dbReference>
<organism evidence="7 8">
    <name type="scientific">Riccia sorocarpa</name>
    <dbReference type="NCBI Taxonomy" id="122646"/>
    <lineage>
        <taxon>Eukaryota</taxon>
        <taxon>Viridiplantae</taxon>
        <taxon>Streptophyta</taxon>
        <taxon>Embryophyta</taxon>
        <taxon>Marchantiophyta</taxon>
        <taxon>Marchantiopsida</taxon>
        <taxon>Marchantiidae</taxon>
        <taxon>Marchantiales</taxon>
        <taxon>Ricciaceae</taxon>
        <taxon>Riccia</taxon>
    </lineage>
</organism>
<keyword evidence="2" id="KW-0808">Transferase</keyword>
<evidence type="ECO:0000313" key="8">
    <source>
        <dbReference type="Proteomes" id="UP001633002"/>
    </source>
</evidence>
<keyword evidence="1" id="KW-0723">Serine/threonine-protein kinase</keyword>
<name>A0ABD3GG73_9MARC</name>